<proteinExistence type="predicted"/>
<dbReference type="AlphaFoldDB" id="A0A7W2I7Q7"/>
<dbReference type="Pfam" id="PF17131">
    <property type="entry name" value="LolA_like"/>
    <property type="match status" value="1"/>
</dbReference>
<keyword evidence="4" id="KW-1185">Reference proteome</keyword>
<protein>
    <submittedName>
        <fullName evidence="3">Outer membrane lipoprotein-sorting protein</fullName>
    </submittedName>
</protein>
<organism evidence="3 4">
    <name type="scientific">Rugamonas fusca</name>
    <dbReference type="NCBI Taxonomy" id="2758568"/>
    <lineage>
        <taxon>Bacteria</taxon>
        <taxon>Pseudomonadati</taxon>
        <taxon>Pseudomonadota</taxon>
        <taxon>Betaproteobacteria</taxon>
        <taxon>Burkholderiales</taxon>
        <taxon>Oxalobacteraceae</taxon>
        <taxon>Telluria group</taxon>
        <taxon>Rugamonas</taxon>
    </lineage>
</organism>
<dbReference type="InterPro" id="IPR033399">
    <property type="entry name" value="TP_0789-like"/>
</dbReference>
<accession>A0A7W2I7Q7</accession>
<name>A0A7W2I7Q7_9BURK</name>
<evidence type="ECO:0000259" key="2">
    <source>
        <dbReference type="Pfam" id="PF17131"/>
    </source>
</evidence>
<dbReference type="Gene3D" id="2.50.20.10">
    <property type="entry name" value="Lipoprotein localisation LolA/LolB/LppX"/>
    <property type="match status" value="1"/>
</dbReference>
<dbReference type="RefSeq" id="WP_182218794.1">
    <property type="nucleotide sequence ID" value="NZ_JACEZS010000011.1"/>
</dbReference>
<dbReference type="InterPro" id="IPR011220">
    <property type="entry name" value="UCP028205"/>
</dbReference>
<gene>
    <name evidence="3" type="ORF">H3H36_14545</name>
</gene>
<keyword evidence="1" id="KW-0732">Signal</keyword>
<comment type="caution">
    <text evidence="3">The sequence shown here is derived from an EMBL/GenBank/DDBJ whole genome shotgun (WGS) entry which is preliminary data.</text>
</comment>
<sequence length="243" mass="27300">MQPLWIALFGLGACATLAQAATPDAQEMIRKADYYRASSSNVQVQMRIEVYARDGSLEKRRDYMVLTETGHKTLVLMQSPSEQGQKVLMLGDDFWMFLPSSQRPIRITPTQKLLGEASTGDIATLSWSEDYTGQVVGEEACGAQTCVHLTLNAKRGGLTYQRIELWLGKAKKEPVKADLYVQSEKLAKSASFAMENGMVSYMDLQDLVSNHKMTRVTYLSHKERAIPTEWLNPMFLARNPNLE</sequence>
<feature type="domain" description="Uncharacterized protein TP-0789" evidence="2">
    <location>
        <begin position="71"/>
        <end position="229"/>
    </location>
</feature>
<keyword evidence="3" id="KW-0449">Lipoprotein</keyword>
<reference evidence="3 4" key="1">
    <citation type="submission" date="2020-07" db="EMBL/GenBank/DDBJ databases">
        <title>Novel species isolated from subtropical streams in China.</title>
        <authorList>
            <person name="Lu H."/>
        </authorList>
    </citation>
    <scope>NUCLEOTIDE SEQUENCE [LARGE SCALE GENOMIC DNA]</scope>
    <source>
        <strain evidence="3 4">FT3S</strain>
    </source>
</reference>
<evidence type="ECO:0000313" key="4">
    <source>
        <dbReference type="Proteomes" id="UP000566711"/>
    </source>
</evidence>
<dbReference type="PIRSF" id="PIRSF028205">
    <property type="entry name" value="UCP028205"/>
    <property type="match status" value="1"/>
</dbReference>
<dbReference type="CDD" id="cd16329">
    <property type="entry name" value="LolA_like"/>
    <property type="match status" value="1"/>
</dbReference>
<evidence type="ECO:0000313" key="3">
    <source>
        <dbReference type="EMBL" id="MBA5606573.1"/>
    </source>
</evidence>
<feature type="chain" id="PRO_5031210249" evidence="1">
    <location>
        <begin position="21"/>
        <end position="243"/>
    </location>
</feature>
<feature type="signal peptide" evidence="1">
    <location>
        <begin position="1"/>
        <end position="20"/>
    </location>
</feature>
<dbReference type="Proteomes" id="UP000566711">
    <property type="component" value="Unassembled WGS sequence"/>
</dbReference>
<dbReference type="EMBL" id="JACEZS010000011">
    <property type="protein sequence ID" value="MBA5606573.1"/>
    <property type="molecule type" value="Genomic_DNA"/>
</dbReference>
<evidence type="ECO:0000256" key="1">
    <source>
        <dbReference type="SAM" id="SignalP"/>
    </source>
</evidence>